<organism evidence="2 3">
    <name type="scientific">Lipingzhangella rawalii</name>
    <dbReference type="NCBI Taxonomy" id="2055835"/>
    <lineage>
        <taxon>Bacteria</taxon>
        <taxon>Bacillati</taxon>
        <taxon>Actinomycetota</taxon>
        <taxon>Actinomycetes</taxon>
        <taxon>Streptosporangiales</taxon>
        <taxon>Nocardiopsidaceae</taxon>
        <taxon>Lipingzhangella</taxon>
    </lineage>
</organism>
<evidence type="ECO:0000313" key="3">
    <source>
        <dbReference type="Proteomes" id="UP001250214"/>
    </source>
</evidence>
<comment type="caution">
    <text evidence="2">The sequence shown here is derived from an EMBL/GenBank/DDBJ whole genome shotgun (WGS) entry which is preliminary data.</text>
</comment>
<gene>
    <name evidence="2" type="ORF">RIF23_05115</name>
</gene>
<protein>
    <submittedName>
        <fullName evidence="2">Uncharacterized protein</fullName>
    </submittedName>
</protein>
<accession>A0ABU2H2Y7</accession>
<evidence type="ECO:0000256" key="1">
    <source>
        <dbReference type="SAM" id="SignalP"/>
    </source>
</evidence>
<dbReference type="RefSeq" id="WP_310911127.1">
    <property type="nucleotide sequence ID" value="NZ_JAVLVT010000001.1"/>
</dbReference>
<name>A0ABU2H2Y7_9ACTN</name>
<dbReference type="PROSITE" id="PS51257">
    <property type="entry name" value="PROKAR_LIPOPROTEIN"/>
    <property type="match status" value="1"/>
</dbReference>
<feature type="chain" id="PRO_5046274422" evidence="1">
    <location>
        <begin position="28"/>
        <end position="119"/>
    </location>
</feature>
<sequence>MKANRVAVVAIGAVLGIGVTACGSADAGDGREISNDSFAEEDRTWPFMPPEGTVYCDENGAVFFRTEGNDYAVNEAAQESGDYIDPAEIRRTGEETDEGMVTGEEPLDDVIEVGEELCD</sequence>
<dbReference type="Proteomes" id="UP001250214">
    <property type="component" value="Unassembled WGS sequence"/>
</dbReference>
<proteinExistence type="predicted"/>
<keyword evidence="3" id="KW-1185">Reference proteome</keyword>
<reference evidence="3" key="1">
    <citation type="submission" date="2023-07" db="EMBL/GenBank/DDBJ databases">
        <title>Novel species in the genus Lipingzhangella isolated from Sambhar Salt Lake.</title>
        <authorList>
            <person name="Jiya N."/>
            <person name="Kajale S."/>
            <person name="Sharma A."/>
        </authorList>
    </citation>
    <scope>NUCLEOTIDE SEQUENCE [LARGE SCALE GENOMIC DNA]</scope>
    <source>
        <strain evidence="3">LS1_29</strain>
    </source>
</reference>
<keyword evidence="1" id="KW-0732">Signal</keyword>
<evidence type="ECO:0000313" key="2">
    <source>
        <dbReference type="EMBL" id="MDS1269669.1"/>
    </source>
</evidence>
<feature type="signal peptide" evidence="1">
    <location>
        <begin position="1"/>
        <end position="27"/>
    </location>
</feature>
<dbReference type="EMBL" id="JAVLVT010000001">
    <property type="protein sequence ID" value="MDS1269669.1"/>
    <property type="molecule type" value="Genomic_DNA"/>
</dbReference>